<name>A0A6A2YDJ1_HIBSY</name>
<evidence type="ECO:0000313" key="3">
    <source>
        <dbReference type="EMBL" id="KAE8676775.1"/>
    </source>
</evidence>
<dbReference type="InterPro" id="IPR055411">
    <property type="entry name" value="LRR_FXL15/At3g58940/PEG3-like"/>
</dbReference>
<protein>
    <recommendedName>
        <fullName evidence="2">F-box domain-containing protein</fullName>
    </recommendedName>
</protein>
<dbReference type="Gene3D" id="3.80.10.10">
    <property type="entry name" value="Ribonuclease Inhibitor"/>
    <property type="match status" value="1"/>
</dbReference>
<evidence type="ECO:0000313" key="4">
    <source>
        <dbReference type="EMBL" id="KAE8676776.1"/>
    </source>
</evidence>
<dbReference type="InterPro" id="IPR050232">
    <property type="entry name" value="FBL13/AtMIF1-like"/>
</dbReference>
<gene>
    <name evidence="3" type="ORF">F3Y22_tig00111582pilonHSYRG01142</name>
    <name evidence="4" type="ORF">F3Y22_tig00111582pilonHSYRG01148</name>
</gene>
<proteinExistence type="predicted"/>
<dbReference type="PROSITE" id="PS50181">
    <property type="entry name" value="FBOX"/>
    <property type="match status" value="1"/>
</dbReference>
<dbReference type="InterPro" id="IPR001810">
    <property type="entry name" value="F-box_dom"/>
</dbReference>
<dbReference type="SUPFAM" id="SSF52047">
    <property type="entry name" value="RNI-like"/>
    <property type="match status" value="1"/>
</dbReference>
<accession>A0A6A2YDJ1</accession>
<evidence type="ECO:0000256" key="1">
    <source>
        <dbReference type="SAM" id="MobiDB-lite"/>
    </source>
</evidence>
<dbReference type="EMBL" id="VEPZ02001375">
    <property type="protein sequence ID" value="KAE8676776.1"/>
    <property type="molecule type" value="Genomic_DNA"/>
</dbReference>
<comment type="caution">
    <text evidence="4">The sequence shown here is derived from an EMBL/GenBank/DDBJ whole genome shotgun (WGS) entry which is preliminary data.</text>
</comment>
<dbReference type="Gene3D" id="1.20.1280.50">
    <property type="match status" value="1"/>
</dbReference>
<evidence type="ECO:0000313" key="5">
    <source>
        <dbReference type="Proteomes" id="UP000436088"/>
    </source>
</evidence>
<feature type="domain" description="F-box" evidence="2">
    <location>
        <begin position="31"/>
        <end position="83"/>
    </location>
</feature>
<dbReference type="PANTHER" id="PTHR31900">
    <property type="entry name" value="F-BOX/RNI SUPERFAMILY PROTEIN-RELATED"/>
    <property type="match status" value="1"/>
</dbReference>
<dbReference type="Pfam" id="PF24758">
    <property type="entry name" value="LRR_At5g56370"/>
    <property type="match status" value="1"/>
</dbReference>
<dbReference type="InterPro" id="IPR036047">
    <property type="entry name" value="F-box-like_dom_sf"/>
</dbReference>
<dbReference type="AlphaFoldDB" id="A0A6A2YDJ1"/>
<evidence type="ECO:0000259" key="2">
    <source>
        <dbReference type="PROSITE" id="PS50181"/>
    </source>
</evidence>
<reference evidence="4 5" key="1">
    <citation type="submission" date="2019-09" db="EMBL/GenBank/DDBJ databases">
        <title>Draft genome information of white flower Hibiscus syriacus.</title>
        <authorList>
            <person name="Kim Y.-M."/>
        </authorList>
    </citation>
    <scope>NUCLEOTIDE SEQUENCE [LARGE SCALE GENOMIC DNA]</scope>
    <source>
        <strain evidence="5">cv. Baekdansim</strain>
        <strain evidence="4">YM2019G1</strain>
        <tissue evidence="4">Leaf</tissue>
    </source>
</reference>
<keyword evidence="5" id="KW-1185">Reference proteome</keyword>
<dbReference type="SUPFAM" id="SSF81383">
    <property type="entry name" value="F-box domain"/>
    <property type="match status" value="1"/>
</dbReference>
<dbReference type="Proteomes" id="UP000436088">
    <property type="component" value="Unassembled WGS sequence"/>
</dbReference>
<dbReference type="EMBL" id="VEPZ02001375">
    <property type="protein sequence ID" value="KAE8676775.1"/>
    <property type="molecule type" value="Genomic_DNA"/>
</dbReference>
<dbReference type="InterPro" id="IPR032675">
    <property type="entry name" value="LRR_dom_sf"/>
</dbReference>
<sequence>MANKRKRVSGNTENKKTREVKARTVEEKDAVDRFSDLPDHLLLKIMSSLTIKEPNQTCVLSKRWKDVFTSISDIDLDGFLKNQPLRDTFMNFVGRFLLLRKDIDVKSFRLDCGFGMDPCRISGWVHYALRIGVTDLDLNIKTRESIQFQSGVFTCKTLKTLKLCFDRSFTLRVPTSCCLQNLEVLQLSDLTFSDDESIQKLISSCVDSLEELRVEYCNLSNVNKLGVCSTKLKRLTITSYQGPSQELEINTPNLVYLQYNYNTPTKHSSRT</sequence>
<organism evidence="4 5">
    <name type="scientific">Hibiscus syriacus</name>
    <name type="common">Rose of Sharon</name>
    <dbReference type="NCBI Taxonomy" id="106335"/>
    <lineage>
        <taxon>Eukaryota</taxon>
        <taxon>Viridiplantae</taxon>
        <taxon>Streptophyta</taxon>
        <taxon>Embryophyta</taxon>
        <taxon>Tracheophyta</taxon>
        <taxon>Spermatophyta</taxon>
        <taxon>Magnoliopsida</taxon>
        <taxon>eudicotyledons</taxon>
        <taxon>Gunneridae</taxon>
        <taxon>Pentapetalae</taxon>
        <taxon>rosids</taxon>
        <taxon>malvids</taxon>
        <taxon>Malvales</taxon>
        <taxon>Malvaceae</taxon>
        <taxon>Malvoideae</taxon>
        <taxon>Hibiscus</taxon>
    </lineage>
</organism>
<dbReference type="PANTHER" id="PTHR31900:SF34">
    <property type="entry name" value="EMB|CAB62440.1-RELATED"/>
    <property type="match status" value="1"/>
</dbReference>
<feature type="region of interest" description="Disordered" evidence="1">
    <location>
        <begin position="1"/>
        <end position="21"/>
    </location>
</feature>
<dbReference type="Pfam" id="PF00646">
    <property type="entry name" value="F-box"/>
    <property type="match status" value="1"/>
</dbReference>